<dbReference type="SUPFAM" id="SSF161098">
    <property type="entry name" value="MetI-like"/>
    <property type="match status" value="1"/>
</dbReference>
<accession>A0ABU8M5A3</accession>
<evidence type="ECO:0000313" key="10">
    <source>
        <dbReference type="Proteomes" id="UP001369736"/>
    </source>
</evidence>
<feature type="transmembrane region" description="Helical" evidence="7">
    <location>
        <begin position="82"/>
        <end position="100"/>
    </location>
</feature>
<dbReference type="PANTHER" id="PTHR30151">
    <property type="entry name" value="ALKANE SULFONATE ABC TRANSPORTER-RELATED, MEMBRANE SUBUNIT"/>
    <property type="match status" value="1"/>
</dbReference>
<dbReference type="PANTHER" id="PTHR30151:SF0">
    <property type="entry name" value="ABC TRANSPORTER PERMEASE PROTEIN MJ0413-RELATED"/>
    <property type="match status" value="1"/>
</dbReference>
<name>A0ABU8M5A3_9PSEU</name>
<feature type="transmembrane region" description="Helical" evidence="7">
    <location>
        <begin position="44"/>
        <end position="62"/>
    </location>
</feature>
<proteinExistence type="inferred from homology"/>
<keyword evidence="5 7" id="KW-1133">Transmembrane helix</keyword>
<reference evidence="9 10" key="1">
    <citation type="submission" date="2024-03" db="EMBL/GenBank/DDBJ databases">
        <title>Actinomycetospora sp. OC33-EN07, a novel actinomycete isolated from wild orchid (Aerides multiflora).</title>
        <authorList>
            <person name="Suriyachadkun C."/>
        </authorList>
    </citation>
    <scope>NUCLEOTIDE SEQUENCE [LARGE SCALE GENOMIC DNA]</scope>
    <source>
        <strain evidence="9 10">OC33-EN07</strain>
    </source>
</reference>
<feature type="domain" description="ABC transmembrane type-1" evidence="8">
    <location>
        <begin position="74"/>
        <end position="254"/>
    </location>
</feature>
<comment type="subcellular location">
    <subcellularLocation>
        <location evidence="1 7">Cell membrane</location>
        <topology evidence="1 7">Multi-pass membrane protein</topology>
    </subcellularLocation>
</comment>
<dbReference type="Pfam" id="PF00528">
    <property type="entry name" value="BPD_transp_1"/>
    <property type="match status" value="1"/>
</dbReference>
<dbReference type="Proteomes" id="UP001369736">
    <property type="component" value="Unassembled WGS sequence"/>
</dbReference>
<feature type="transmembrane region" description="Helical" evidence="7">
    <location>
        <begin position="140"/>
        <end position="159"/>
    </location>
</feature>
<sequence>MAAVERRGGGVGVTGARSPLVRWGVFALALVVWELAARAAGSAFFPPPSAIAAAGWALWFSGPAVLTEGAWADVLPSVGRVLAGWAVSGVIGIAVGLLLGRSRRATEYLAPLLAFARALPPPVLIPVFLVLFAAGTPMQLATIVFGTVWPVLLATAAGARDVDPVTIDTAEVYGVAGLRRLRRVILPASAPRIVAGLRVSLSLALILMVVSELVASTNGLGHQLVVAQRSFDFTAMWAAIVLLGAVGYALNAALLGVERRALGWTTAGG</sequence>
<dbReference type="InterPro" id="IPR035906">
    <property type="entry name" value="MetI-like_sf"/>
</dbReference>
<comment type="caution">
    <text evidence="9">The sequence shown here is derived from an EMBL/GenBank/DDBJ whole genome shotgun (WGS) entry which is preliminary data.</text>
</comment>
<feature type="transmembrane region" description="Helical" evidence="7">
    <location>
        <begin position="112"/>
        <end position="134"/>
    </location>
</feature>
<evidence type="ECO:0000256" key="4">
    <source>
        <dbReference type="ARBA" id="ARBA00022692"/>
    </source>
</evidence>
<evidence type="ECO:0000256" key="6">
    <source>
        <dbReference type="ARBA" id="ARBA00023136"/>
    </source>
</evidence>
<evidence type="ECO:0000256" key="7">
    <source>
        <dbReference type="RuleBase" id="RU363032"/>
    </source>
</evidence>
<feature type="transmembrane region" description="Helical" evidence="7">
    <location>
        <begin position="20"/>
        <end position="37"/>
    </location>
</feature>
<organism evidence="9 10">
    <name type="scientific">Actinomycetospora flava</name>
    <dbReference type="NCBI Taxonomy" id="3129232"/>
    <lineage>
        <taxon>Bacteria</taxon>
        <taxon>Bacillati</taxon>
        <taxon>Actinomycetota</taxon>
        <taxon>Actinomycetes</taxon>
        <taxon>Pseudonocardiales</taxon>
        <taxon>Pseudonocardiaceae</taxon>
        <taxon>Actinomycetospora</taxon>
    </lineage>
</organism>
<evidence type="ECO:0000256" key="3">
    <source>
        <dbReference type="ARBA" id="ARBA00022475"/>
    </source>
</evidence>
<feature type="transmembrane region" description="Helical" evidence="7">
    <location>
        <begin position="193"/>
        <end position="215"/>
    </location>
</feature>
<evidence type="ECO:0000313" key="9">
    <source>
        <dbReference type="EMBL" id="MEJ2862048.1"/>
    </source>
</evidence>
<evidence type="ECO:0000256" key="5">
    <source>
        <dbReference type="ARBA" id="ARBA00022989"/>
    </source>
</evidence>
<keyword evidence="2 7" id="KW-0813">Transport</keyword>
<keyword evidence="4 7" id="KW-0812">Transmembrane</keyword>
<protein>
    <submittedName>
        <fullName evidence="9">ABC transporter permease</fullName>
    </submittedName>
</protein>
<comment type="similarity">
    <text evidence="7">Belongs to the binding-protein-dependent transport system permease family.</text>
</comment>
<dbReference type="PROSITE" id="PS50928">
    <property type="entry name" value="ABC_TM1"/>
    <property type="match status" value="1"/>
</dbReference>
<evidence type="ECO:0000256" key="1">
    <source>
        <dbReference type="ARBA" id="ARBA00004651"/>
    </source>
</evidence>
<keyword evidence="10" id="KW-1185">Reference proteome</keyword>
<feature type="transmembrane region" description="Helical" evidence="7">
    <location>
        <begin position="235"/>
        <end position="257"/>
    </location>
</feature>
<dbReference type="CDD" id="cd06261">
    <property type="entry name" value="TM_PBP2"/>
    <property type="match status" value="1"/>
</dbReference>
<dbReference type="EMBL" id="JBBEGM010000004">
    <property type="protein sequence ID" value="MEJ2862048.1"/>
    <property type="molecule type" value="Genomic_DNA"/>
</dbReference>
<dbReference type="Gene3D" id="1.10.3720.10">
    <property type="entry name" value="MetI-like"/>
    <property type="match status" value="1"/>
</dbReference>
<keyword evidence="6 7" id="KW-0472">Membrane</keyword>
<keyword evidence="3" id="KW-1003">Cell membrane</keyword>
<dbReference type="InterPro" id="IPR000515">
    <property type="entry name" value="MetI-like"/>
</dbReference>
<evidence type="ECO:0000256" key="2">
    <source>
        <dbReference type="ARBA" id="ARBA00022448"/>
    </source>
</evidence>
<evidence type="ECO:0000259" key="8">
    <source>
        <dbReference type="PROSITE" id="PS50928"/>
    </source>
</evidence>
<gene>
    <name evidence="9" type="ORF">WCD58_12830</name>
</gene>